<organism evidence="4 5">
    <name type="scientific">Paenibacillus puldeungensis</name>
    <dbReference type="NCBI Taxonomy" id="696536"/>
    <lineage>
        <taxon>Bacteria</taxon>
        <taxon>Bacillati</taxon>
        <taxon>Bacillota</taxon>
        <taxon>Bacilli</taxon>
        <taxon>Bacillales</taxon>
        <taxon>Paenibacillaceae</taxon>
        <taxon>Paenibacillus</taxon>
    </lineage>
</organism>
<dbReference type="RefSeq" id="WP_379316207.1">
    <property type="nucleotide sequence ID" value="NZ_JBHTLM010000001.1"/>
</dbReference>
<name>A0ABW3RTX4_9BACL</name>
<proteinExistence type="inferred from homology"/>
<comment type="similarity">
    <text evidence="1">Belongs to the GTP cyclohydrolase I type 2/NIF3 family.</text>
</comment>
<comment type="caution">
    <text evidence="4">The sequence shown here is derived from an EMBL/GenBank/DDBJ whole genome shotgun (WGS) entry which is preliminary data.</text>
</comment>
<evidence type="ECO:0000313" key="4">
    <source>
        <dbReference type="EMBL" id="MFD1175160.1"/>
    </source>
</evidence>
<evidence type="ECO:0000256" key="3">
    <source>
        <dbReference type="ARBA" id="ARBA00022723"/>
    </source>
</evidence>
<evidence type="ECO:0000256" key="2">
    <source>
        <dbReference type="ARBA" id="ARBA00022112"/>
    </source>
</evidence>
<dbReference type="SUPFAM" id="SSF102705">
    <property type="entry name" value="NIF3 (NGG1p interacting factor 3)-like"/>
    <property type="match status" value="1"/>
</dbReference>
<gene>
    <name evidence="4" type="ORF">ACFQ3W_02390</name>
</gene>
<evidence type="ECO:0000313" key="5">
    <source>
        <dbReference type="Proteomes" id="UP001597262"/>
    </source>
</evidence>
<sequence>MKVQEVINRILEDSCGDKRVENTFDRLASGDPNQEVTGIITSFMATVDVIREAIALGANLIITHEPTYFTGNDELEWLRQDPVYLAKKKLIDDHGIAIWRYHDHMHMAETDRIYDGLIQQLGWKDRLAEESKPWVYVIDRTTVEELADFLKRKLSIDVLQLVGRPEMPCSRIGVLVGGGSLGLGREQMPMELMRDQDLDVMICGEILEWTLCAYVNDAAMLGMNKSMLVVGHERSEEWGMKHMADWLQPLVSGIPVAFVDAKEPFRYL</sequence>
<dbReference type="PANTHER" id="PTHR13799:SF14">
    <property type="entry name" value="GTP CYCLOHYDROLASE 1 TYPE 2 HOMOLOG"/>
    <property type="match status" value="1"/>
</dbReference>
<dbReference type="Gene3D" id="3.40.1390.30">
    <property type="entry name" value="NIF3 (NGG1p interacting factor 3)-like"/>
    <property type="match status" value="1"/>
</dbReference>
<evidence type="ECO:0000256" key="1">
    <source>
        <dbReference type="ARBA" id="ARBA00006964"/>
    </source>
</evidence>
<accession>A0ABW3RTX4</accession>
<dbReference type="Proteomes" id="UP001597262">
    <property type="component" value="Unassembled WGS sequence"/>
</dbReference>
<dbReference type="PANTHER" id="PTHR13799">
    <property type="entry name" value="NGG1 INTERACTING FACTOR 3"/>
    <property type="match status" value="1"/>
</dbReference>
<dbReference type="EMBL" id="JBHTLM010000001">
    <property type="protein sequence ID" value="MFD1175160.1"/>
    <property type="molecule type" value="Genomic_DNA"/>
</dbReference>
<protein>
    <recommendedName>
        <fullName evidence="2">GTP cyclohydrolase 1 type 2 homolog</fullName>
    </recommendedName>
</protein>
<dbReference type="InterPro" id="IPR002678">
    <property type="entry name" value="DUF34/NIF3"/>
</dbReference>
<dbReference type="InterPro" id="IPR036069">
    <property type="entry name" value="DUF34/NIF3_sf"/>
</dbReference>
<keyword evidence="3" id="KW-0479">Metal-binding</keyword>
<keyword evidence="5" id="KW-1185">Reference proteome</keyword>
<dbReference type="Pfam" id="PF01784">
    <property type="entry name" value="DUF34_NIF3"/>
    <property type="match status" value="1"/>
</dbReference>
<reference evidence="5" key="1">
    <citation type="journal article" date="2019" name="Int. J. Syst. Evol. Microbiol.">
        <title>The Global Catalogue of Microorganisms (GCM) 10K type strain sequencing project: providing services to taxonomists for standard genome sequencing and annotation.</title>
        <authorList>
            <consortium name="The Broad Institute Genomics Platform"/>
            <consortium name="The Broad Institute Genome Sequencing Center for Infectious Disease"/>
            <person name="Wu L."/>
            <person name="Ma J."/>
        </authorList>
    </citation>
    <scope>NUCLEOTIDE SEQUENCE [LARGE SCALE GENOMIC DNA]</scope>
    <source>
        <strain evidence="5">CCUG 59189</strain>
    </source>
</reference>